<evidence type="ECO:0000256" key="2">
    <source>
        <dbReference type="ARBA" id="ARBA00009239"/>
    </source>
</evidence>
<keyword evidence="13" id="KW-1185">Reference proteome</keyword>
<dbReference type="GeneTree" id="ENSGT01050000244857"/>
<dbReference type="PANTHER" id="PTHR12369:SF15">
    <property type="entry name" value="BETA-1,4-N-ACETYLGALACTOSAMINYLTRANSFERASE 3"/>
    <property type="match status" value="1"/>
</dbReference>
<sequence length="1029" mass="116798">MGGPRAARLLLLLRPVKLLRRRFRLLLLLAVVSVGLWTLYLELAASAQVGGNPLNRRYGSWRELAKALASRNIPAVDPNLQFYRPQKLGLKDQDSARGGGGNSSYLKWNKPVPWLSEFRGRVNLHVFEDWCGSSMQQLRRDLHFPLYPHIRTTLRKLAVSPKWTNYGLRIFGYLHPFSDGEIQFAIAADDNAEFWLSHDDQVSGLQLLASVGKTGKEWTAPGEFGKFRSQMSRPVSLSAARRYYFEVLHKQNDQGTDHVEVAWRRNDPGAKFSIIDSASLSLFTNETVLRMDEVGHIPQTAASHAGSPAPLPSDEQPLADMLRPDPRDTLYRVPLIPRSQLRRVLPDCPYKPSYLVDGLRLQRYQGLRFVHLSFVYPNDYTRLSHMETHNKCFYQENSYYQDRLNFQDYIKIDQPPKQGPEQPAGSEEGLLEESQYGEVAEDTPAPDGQNARTPEGKQRPPTGPGRDATNRRLRSLRRLLVRPQEGLVVPPPTQNSTAPFPARTSAIPAQPAEKKARKPNPEPHQAPRHPDKWPPGHPAGHPPPVKRPRPAGGSPGKTLGQSQWLNQVESYIAKQRRGDRLEPPEPRRAWPEEAEEVLTAAAGQEGRAEGEDDGEEEEEEVRTVLEYLSMFDPVVNWDQTFSAGNLDFQALRTDWIDLSCNTSGNLLLPEQEALEVTRVFLKKLNQRSRGRYQLRRIVNVEKRQDHLRGGRYLLELELLERGQHLVRLSEFVSTRGRQGVDAAGGEEAEARNLQGLVWSPHDRQRHVLSARAPEPKLCWPQGFSWNHHAVVHFVVPVKNQARWVQQFIRDMETLFAVTGDPHFNIIITDYSSEDMDVEMALRRSRLRSYQYMKLSGNFERSAGLQAGVDLVKGPYQGGSVHAGSSESVKGRGGVGIPSLMDPHSIIFLCDLHIHFPAGIVDAVRKHCVEGKMAFAPMVMRLHCGATPQWPEGYWEVNGFGLLGIYKSDLDRIGGMNTKEFRDRWGGEDWELLDRILQAGLEVERLSLRNFFHHFHSKRGMWNRRQMQTP</sequence>
<dbReference type="PANTHER" id="PTHR12369">
    <property type="entry name" value="CHONDROITIN SYNTHASE"/>
    <property type="match status" value="1"/>
</dbReference>
<protein>
    <recommendedName>
        <fullName evidence="9">Beta-1,4-N-acetylgalactosaminyltransferase</fullName>
        <ecNumber evidence="9">2.4.1.244</ecNumber>
    </recommendedName>
</protein>
<evidence type="ECO:0000313" key="12">
    <source>
        <dbReference type="Ensembl" id="ENSMMNP00015018418.1"/>
    </source>
</evidence>
<evidence type="ECO:0000256" key="4">
    <source>
        <dbReference type="ARBA" id="ARBA00022692"/>
    </source>
</evidence>
<keyword evidence="5 9" id="KW-0735">Signal-anchor</keyword>
<dbReference type="AlphaFoldDB" id="A0A8C6BSW8"/>
<comment type="catalytic activity">
    <reaction evidence="9">
        <text>an N-acetyl-beta-D-glucosaminyl derivative + UDP-N-acetyl-alpha-D-galactosamine = an N-acetyl-beta-D-galactosaminyl-(1-&gt;4)-N-acetyl-beta-D-glucosaminyl derivative + UDP + H(+)</text>
        <dbReference type="Rhea" id="RHEA:20493"/>
        <dbReference type="ChEBI" id="CHEBI:15378"/>
        <dbReference type="ChEBI" id="CHEBI:58223"/>
        <dbReference type="ChEBI" id="CHEBI:61631"/>
        <dbReference type="ChEBI" id="CHEBI:67138"/>
        <dbReference type="ChEBI" id="CHEBI:138027"/>
        <dbReference type="EC" id="2.4.1.244"/>
    </reaction>
</comment>
<dbReference type="InterPro" id="IPR011658">
    <property type="entry name" value="PA14_dom"/>
</dbReference>
<evidence type="ECO:0000256" key="3">
    <source>
        <dbReference type="ARBA" id="ARBA00022679"/>
    </source>
</evidence>
<keyword evidence="4" id="KW-0812">Transmembrane</keyword>
<dbReference type="SUPFAM" id="SSF53448">
    <property type="entry name" value="Nucleotide-diphospho-sugar transferases"/>
    <property type="match status" value="1"/>
</dbReference>
<comment type="similarity">
    <text evidence="2 9">Belongs to the chondroitin N-acetylgalactosaminyltransferase family.</text>
</comment>
<evidence type="ECO:0000256" key="6">
    <source>
        <dbReference type="ARBA" id="ARBA00022989"/>
    </source>
</evidence>
<dbReference type="GO" id="GO:0033842">
    <property type="term" value="F:N-acetyl-beta-glucosaminyl-derivative 4-beta-N-acetylgalactosaminyltransferase activity"/>
    <property type="evidence" value="ECO:0007669"/>
    <property type="project" value="UniProtKB-EC"/>
</dbReference>
<dbReference type="SMART" id="SM00758">
    <property type="entry name" value="PA14"/>
    <property type="match status" value="1"/>
</dbReference>
<evidence type="ECO:0000313" key="13">
    <source>
        <dbReference type="Proteomes" id="UP000694561"/>
    </source>
</evidence>
<dbReference type="Pfam" id="PF07691">
    <property type="entry name" value="PA14"/>
    <property type="match status" value="1"/>
</dbReference>
<keyword evidence="6" id="KW-1133">Transmembrane helix</keyword>
<dbReference type="InterPro" id="IPR008428">
    <property type="entry name" value="Chond_GalNAc"/>
</dbReference>
<organism evidence="12 13">
    <name type="scientific">Monodon monoceros</name>
    <name type="common">Narwhal</name>
    <name type="synonym">Ceratodon monodon</name>
    <dbReference type="NCBI Taxonomy" id="40151"/>
    <lineage>
        <taxon>Eukaryota</taxon>
        <taxon>Metazoa</taxon>
        <taxon>Chordata</taxon>
        <taxon>Craniata</taxon>
        <taxon>Vertebrata</taxon>
        <taxon>Euteleostomi</taxon>
        <taxon>Mammalia</taxon>
        <taxon>Eutheria</taxon>
        <taxon>Laurasiatheria</taxon>
        <taxon>Artiodactyla</taxon>
        <taxon>Whippomorpha</taxon>
        <taxon>Cetacea</taxon>
        <taxon>Odontoceti</taxon>
        <taxon>Monodontidae</taxon>
        <taxon>Monodon</taxon>
    </lineage>
</organism>
<proteinExistence type="inferred from homology"/>
<name>A0A8C6BSW8_MONMO</name>
<dbReference type="Pfam" id="PF05679">
    <property type="entry name" value="CHGN"/>
    <property type="match status" value="1"/>
</dbReference>
<keyword evidence="3 9" id="KW-0808">Transferase</keyword>
<dbReference type="InterPro" id="IPR037524">
    <property type="entry name" value="PA14/GLEYA"/>
</dbReference>
<evidence type="ECO:0000256" key="1">
    <source>
        <dbReference type="ARBA" id="ARBA00004447"/>
    </source>
</evidence>
<evidence type="ECO:0000256" key="9">
    <source>
        <dbReference type="RuleBase" id="RU364016"/>
    </source>
</evidence>
<reference evidence="12" key="1">
    <citation type="submission" date="2025-08" db="UniProtKB">
        <authorList>
            <consortium name="Ensembl"/>
        </authorList>
    </citation>
    <scope>IDENTIFICATION</scope>
</reference>
<dbReference type="PROSITE" id="PS51820">
    <property type="entry name" value="PA14"/>
    <property type="match status" value="1"/>
</dbReference>
<dbReference type="Ensembl" id="ENSMMNT00015020226.1">
    <property type="protein sequence ID" value="ENSMMNP00015018418.1"/>
    <property type="gene ID" value="ENSMMNG00015013536.1"/>
</dbReference>
<gene>
    <name evidence="12" type="primary">B4GALNT3</name>
</gene>
<dbReference type="EC" id="2.4.1.244" evidence="9"/>
<accession>A0A8C6BSW8</accession>
<comment type="subcellular location">
    <subcellularLocation>
        <location evidence="1 9">Golgi apparatus</location>
        <location evidence="1 9">Golgi stack membrane</location>
        <topology evidence="1 9">Single-pass type II membrane protein</topology>
    </subcellularLocation>
</comment>
<reference evidence="12" key="2">
    <citation type="submission" date="2025-09" db="UniProtKB">
        <authorList>
            <consortium name="Ensembl"/>
        </authorList>
    </citation>
    <scope>IDENTIFICATION</scope>
</reference>
<dbReference type="InterPro" id="IPR051227">
    <property type="entry name" value="CS_glycosyltransferase"/>
</dbReference>
<dbReference type="InterPro" id="IPR029044">
    <property type="entry name" value="Nucleotide-diphossugar_trans"/>
</dbReference>
<keyword evidence="7 9" id="KW-0333">Golgi apparatus</keyword>
<evidence type="ECO:0000256" key="10">
    <source>
        <dbReference type="SAM" id="MobiDB-lite"/>
    </source>
</evidence>
<evidence type="ECO:0000256" key="5">
    <source>
        <dbReference type="ARBA" id="ARBA00022968"/>
    </source>
</evidence>
<dbReference type="Proteomes" id="UP000694561">
    <property type="component" value="Unplaced"/>
</dbReference>
<feature type="region of interest" description="Disordered" evidence="10">
    <location>
        <begin position="437"/>
        <end position="564"/>
    </location>
</feature>
<dbReference type="GO" id="GO:0032580">
    <property type="term" value="C:Golgi cisterna membrane"/>
    <property type="evidence" value="ECO:0007669"/>
    <property type="project" value="UniProtKB-SubCell"/>
</dbReference>
<keyword evidence="8" id="KW-0472">Membrane</keyword>
<feature type="compositionally biased region" description="Basic residues" evidence="10">
    <location>
        <begin position="471"/>
        <end position="480"/>
    </location>
</feature>
<evidence type="ECO:0000256" key="7">
    <source>
        <dbReference type="ARBA" id="ARBA00023034"/>
    </source>
</evidence>
<feature type="domain" description="PA14" evidence="11">
    <location>
        <begin position="117"/>
        <end position="278"/>
    </location>
</feature>
<comment type="function">
    <text evidence="9">Transfers N-acetylgalactosamine (GalNAc) from UDP-GalNAc to N-acetylglucosamine-beta-benzyl with a beta-1,4-linkage to form N,N'-diacetyllactosediamine, GalNAc-beta-1,4-GlcNAc structures in N-linked glycans and probably O-linked glycans.</text>
</comment>
<dbReference type="Gene3D" id="3.90.550.10">
    <property type="entry name" value="Spore Coat Polysaccharide Biosynthesis Protein SpsA, Chain A"/>
    <property type="match status" value="1"/>
</dbReference>
<evidence type="ECO:0000259" key="11">
    <source>
        <dbReference type="PROSITE" id="PS51820"/>
    </source>
</evidence>
<evidence type="ECO:0000256" key="8">
    <source>
        <dbReference type="ARBA" id="ARBA00023136"/>
    </source>
</evidence>